<organism evidence="7">
    <name type="scientific">marine metagenome</name>
    <dbReference type="NCBI Taxonomy" id="408172"/>
    <lineage>
        <taxon>unclassified sequences</taxon>
        <taxon>metagenomes</taxon>
        <taxon>ecological metagenomes</taxon>
    </lineage>
</organism>
<evidence type="ECO:0000256" key="3">
    <source>
        <dbReference type="ARBA" id="ARBA00022603"/>
    </source>
</evidence>
<keyword evidence="3" id="KW-0489">Methyltransferase</keyword>
<keyword evidence="1" id="KW-0963">Cytoplasm</keyword>
<dbReference type="InterPro" id="IPR035996">
    <property type="entry name" value="4pyrrol_Methylase_sf"/>
</dbReference>
<evidence type="ECO:0000259" key="6">
    <source>
        <dbReference type="Pfam" id="PF00590"/>
    </source>
</evidence>
<dbReference type="InterPro" id="IPR014777">
    <property type="entry name" value="4pyrrole_Mease_sub1"/>
</dbReference>
<keyword evidence="2" id="KW-0698">rRNA processing</keyword>
<dbReference type="InterPro" id="IPR000878">
    <property type="entry name" value="4pyrrol_Mease"/>
</dbReference>
<protein>
    <recommendedName>
        <fullName evidence="6">Tetrapyrrole methylase domain-containing protein</fullName>
    </recommendedName>
</protein>
<dbReference type="NCBIfam" id="TIGR00096">
    <property type="entry name" value="16S rRNA (cytidine(1402)-2'-O)-methyltransferase"/>
    <property type="match status" value="1"/>
</dbReference>
<dbReference type="AlphaFoldDB" id="A0A382B017"/>
<keyword evidence="4" id="KW-0808">Transferase</keyword>
<dbReference type="EMBL" id="UINC01027602">
    <property type="protein sequence ID" value="SVB07125.1"/>
    <property type="molecule type" value="Genomic_DNA"/>
</dbReference>
<dbReference type="PIRSF" id="PIRSF005917">
    <property type="entry name" value="MTase_YraL"/>
    <property type="match status" value="1"/>
</dbReference>
<dbReference type="Gene3D" id="3.40.1010.10">
    <property type="entry name" value="Cobalt-precorrin-4 Transmethylase, Domain 1"/>
    <property type="match status" value="1"/>
</dbReference>
<feature type="non-terminal residue" evidence="7">
    <location>
        <position position="210"/>
    </location>
</feature>
<keyword evidence="5" id="KW-0949">S-adenosyl-L-methionine</keyword>
<dbReference type="Pfam" id="PF00590">
    <property type="entry name" value="TP_methylase"/>
    <property type="match status" value="1"/>
</dbReference>
<dbReference type="GO" id="GO:0006364">
    <property type="term" value="P:rRNA processing"/>
    <property type="evidence" value="ECO:0007669"/>
    <property type="project" value="UniProtKB-KW"/>
</dbReference>
<evidence type="ECO:0000256" key="5">
    <source>
        <dbReference type="ARBA" id="ARBA00022691"/>
    </source>
</evidence>
<dbReference type="Gene3D" id="3.30.950.10">
    <property type="entry name" value="Methyltransferase, Cobalt-precorrin-4 Transmethylase, Domain 2"/>
    <property type="match status" value="1"/>
</dbReference>
<dbReference type="HAMAP" id="MF_01877">
    <property type="entry name" value="16SrRNA_methyltr_I"/>
    <property type="match status" value="1"/>
</dbReference>
<dbReference type="InterPro" id="IPR014776">
    <property type="entry name" value="4pyrrole_Mease_sub2"/>
</dbReference>
<proteinExistence type="inferred from homology"/>
<dbReference type="GO" id="GO:0032259">
    <property type="term" value="P:methylation"/>
    <property type="evidence" value="ECO:0007669"/>
    <property type="project" value="UniProtKB-KW"/>
</dbReference>
<dbReference type="PROSITE" id="PS01296">
    <property type="entry name" value="RSMI"/>
    <property type="match status" value="1"/>
</dbReference>
<evidence type="ECO:0000256" key="4">
    <source>
        <dbReference type="ARBA" id="ARBA00022679"/>
    </source>
</evidence>
<dbReference type="PANTHER" id="PTHR46111">
    <property type="entry name" value="RIBOSOMAL RNA SMALL SUBUNIT METHYLTRANSFERASE I"/>
    <property type="match status" value="1"/>
</dbReference>
<evidence type="ECO:0000256" key="2">
    <source>
        <dbReference type="ARBA" id="ARBA00022552"/>
    </source>
</evidence>
<dbReference type="FunFam" id="3.40.1010.10:FF:000002">
    <property type="entry name" value="Ribosomal RNA small subunit methyltransferase I"/>
    <property type="match status" value="1"/>
</dbReference>
<dbReference type="CDD" id="cd11648">
    <property type="entry name" value="RsmI"/>
    <property type="match status" value="1"/>
</dbReference>
<reference evidence="7" key="1">
    <citation type="submission" date="2018-05" db="EMBL/GenBank/DDBJ databases">
        <authorList>
            <person name="Lanie J.A."/>
            <person name="Ng W.-L."/>
            <person name="Kazmierczak K.M."/>
            <person name="Andrzejewski T.M."/>
            <person name="Davidsen T.M."/>
            <person name="Wayne K.J."/>
            <person name="Tettelin H."/>
            <person name="Glass J.I."/>
            <person name="Rusch D."/>
            <person name="Podicherti R."/>
            <person name="Tsui H.-C.T."/>
            <person name="Winkler M.E."/>
        </authorList>
    </citation>
    <scope>NUCLEOTIDE SEQUENCE</scope>
</reference>
<name>A0A382B017_9ZZZZ</name>
<sequence>MSGTLYLVATPIGNLEDITLRALRILREVDLIAAEDTRHSARLLHHYGITTRTTSLHKHNEHQRTPGLVDRLVHGNSVALLSDAGTPLVSDPGSQFVRHALEAGVAVVPLPGPSAVISALIASGAPLDRFTFVGFPPRRSNDRIKWCQSLASIPTTIVFFESPHRLTTTLKMIRDYWGDREAALCRELTKIHEELVIRPISGLIEAVGKP</sequence>
<dbReference type="InterPro" id="IPR018063">
    <property type="entry name" value="SAM_MeTrfase_RsmI_CS"/>
</dbReference>
<gene>
    <name evidence="7" type="ORF">METZ01_LOCUS159979</name>
</gene>
<dbReference type="GO" id="GO:0008168">
    <property type="term" value="F:methyltransferase activity"/>
    <property type="evidence" value="ECO:0007669"/>
    <property type="project" value="UniProtKB-KW"/>
</dbReference>
<dbReference type="PANTHER" id="PTHR46111:SF1">
    <property type="entry name" value="RIBOSOMAL RNA SMALL SUBUNIT METHYLTRANSFERASE I"/>
    <property type="match status" value="1"/>
</dbReference>
<evidence type="ECO:0000256" key="1">
    <source>
        <dbReference type="ARBA" id="ARBA00022490"/>
    </source>
</evidence>
<evidence type="ECO:0000313" key="7">
    <source>
        <dbReference type="EMBL" id="SVB07125.1"/>
    </source>
</evidence>
<dbReference type="InterPro" id="IPR008189">
    <property type="entry name" value="rRNA_ssu_MeTfrase_I"/>
</dbReference>
<feature type="domain" description="Tetrapyrrole methylase" evidence="6">
    <location>
        <begin position="4"/>
        <end position="201"/>
    </location>
</feature>
<accession>A0A382B017</accession>
<dbReference type="SUPFAM" id="SSF53790">
    <property type="entry name" value="Tetrapyrrole methylase"/>
    <property type="match status" value="1"/>
</dbReference>